<keyword evidence="2" id="KW-1277">Toxin-antitoxin system</keyword>
<dbReference type="KEGG" id="mpad:KEF85_05765"/>
<evidence type="ECO:0000313" key="3">
    <source>
        <dbReference type="EMBL" id="QWF71962.1"/>
    </source>
</evidence>
<dbReference type="Proteomes" id="UP000676649">
    <property type="component" value="Chromosome"/>
</dbReference>
<proteinExistence type="inferred from homology"/>
<accession>A0A975MQ67</accession>
<sequence>MTQYRIEIKSKAKKELANLPKEVAGKIYSAILGLADNPRSSGCKKLVGSENSYRIRINNYRVVYSIFDQILLIQVVKIAHRQEVYKS</sequence>
<dbReference type="InterPro" id="IPR007712">
    <property type="entry name" value="RelE/ParE_toxin"/>
</dbReference>
<dbReference type="RefSeq" id="WP_215583888.1">
    <property type="nucleotide sequence ID" value="NZ_CP073754.1"/>
</dbReference>
<evidence type="ECO:0000256" key="1">
    <source>
        <dbReference type="ARBA" id="ARBA00006226"/>
    </source>
</evidence>
<dbReference type="Gene3D" id="3.30.2310.20">
    <property type="entry name" value="RelE-like"/>
    <property type="match status" value="1"/>
</dbReference>
<name>A0A975MQ67_9GAMM</name>
<dbReference type="EMBL" id="CP073754">
    <property type="protein sequence ID" value="QWF71962.1"/>
    <property type="molecule type" value="Genomic_DNA"/>
</dbReference>
<dbReference type="SUPFAM" id="SSF143011">
    <property type="entry name" value="RelE-like"/>
    <property type="match status" value="1"/>
</dbReference>
<evidence type="ECO:0000256" key="2">
    <source>
        <dbReference type="ARBA" id="ARBA00022649"/>
    </source>
</evidence>
<keyword evidence="4" id="KW-1185">Reference proteome</keyword>
<dbReference type="InterPro" id="IPR035093">
    <property type="entry name" value="RelE/ParE_toxin_dom_sf"/>
</dbReference>
<gene>
    <name evidence="3" type="ORF">KEF85_05765</name>
</gene>
<comment type="similarity">
    <text evidence="1">Belongs to the RelE toxin family.</text>
</comment>
<reference evidence="3" key="1">
    <citation type="submission" date="2021-04" db="EMBL/GenBank/DDBJ databases">
        <title>Draft genome sequence data of methanotrophic Methylovulum sp. strain S1L and Methylomonas sp. strain S2AM isolated from boreal lake water columns.</title>
        <authorList>
            <person name="Rissanen A.J."/>
            <person name="Mangayil R."/>
            <person name="Svenning M.M."/>
            <person name="Khanongnuch R."/>
        </authorList>
    </citation>
    <scope>NUCLEOTIDE SEQUENCE</scope>
    <source>
        <strain evidence="3">S2AM</strain>
    </source>
</reference>
<dbReference type="AlphaFoldDB" id="A0A975MQ67"/>
<organism evidence="3 4">
    <name type="scientific">Methylomonas paludis</name>
    <dbReference type="NCBI Taxonomy" id="1173101"/>
    <lineage>
        <taxon>Bacteria</taxon>
        <taxon>Pseudomonadati</taxon>
        <taxon>Pseudomonadota</taxon>
        <taxon>Gammaproteobacteria</taxon>
        <taxon>Methylococcales</taxon>
        <taxon>Methylococcaceae</taxon>
        <taxon>Methylomonas</taxon>
    </lineage>
</organism>
<dbReference type="Pfam" id="PF05016">
    <property type="entry name" value="ParE_toxin"/>
    <property type="match status" value="1"/>
</dbReference>
<dbReference type="PANTHER" id="PTHR35601:SF1">
    <property type="entry name" value="TOXIN RELE"/>
    <property type="match status" value="1"/>
</dbReference>
<evidence type="ECO:0000313" key="4">
    <source>
        <dbReference type="Proteomes" id="UP000676649"/>
    </source>
</evidence>
<protein>
    <submittedName>
        <fullName evidence="3">Type II toxin-antitoxin system RelE/ParE family toxin</fullName>
    </submittedName>
</protein>
<dbReference type="PANTHER" id="PTHR35601">
    <property type="entry name" value="TOXIN RELE"/>
    <property type="match status" value="1"/>
</dbReference>